<reference evidence="4 5" key="1">
    <citation type="submission" date="2016-05" db="EMBL/GenBank/DDBJ databases">
        <authorList>
            <person name="Naeem Raeece"/>
        </authorList>
    </citation>
    <scope>NUCLEOTIDE SEQUENCE [LARGE SCALE GENOMIC DNA]</scope>
</reference>
<keyword evidence="1" id="KW-0812">Transmembrane</keyword>
<reference evidence="2" key="2">
    <citation type="submission" date="2016-05" db="EMBL/GenBank/DDBJ databases">
        <authorList>
            <person name="Lavstsen T."/>
            <person name="Jespersen J.S."/>
        </authorList>
    </citation>
    <scope>NUCLEOTIDE SEQUENCE [LARGE SCALE GENOMIC DNA]</scope>
</reference>
<gene>
    <name evidence="2" type="ORF">POVWA1_015990</name>
    <name evidence="3" type="ORF">POVWA2_015490</name>
</gene>
<dbReference type="Proteomes" id="UP000078555">
    <property type="component" value="Unassembled WGS sequence"/>
</dbReference>
<dbReference type="EMBL" id="FLRD01000052">
    <property type="protein sequence ID" value="SBT33219.1"/>
    <property type="molecule type" value="Genomic_DNA"/>
</dbReference>
<dbReference type="EMBL" id="FLRE01000064">
    <property type="protein sequence ID" value="SBT33576.1"/>
    <property type="molecule type" value="Genomic_DNA"/>
</dbReference>
<dbReference type="AlphaFoldDB" id="A0A1A8YNY2"/>
<evidence type="ECO:0000313" key="4">
    <source>
        <dbReference type="Proteomes" id="UP000078550"/>
    </source>
</evidence>
<protein>
    <submittedName>
        <fullName evidence="2">Uncharacterized protein</fullName>
    </submittedName>
</protein>
<proteinExistence type="predicted"/>
<organism evidence="2 5">
    <name type="scientific">Plasmodium ovale wallikeri</name>
    <dbReference type="NCBI Taxonomy" id="864142"/>
    <lineage>
        <taxon>Eukaryota</taxon>
        <taxon>Sar</taxon>
        <taxon>Alveolata</taxon>
        <taxon>Apicomplexa</taxon>
        <taxon>Aconoidasida</taxon>
        <taxon>Haemosporida</taxon>
        <taxon>Plasmodiidae</taxon>
        <taxon>Plasmodium</taxon>
        <taxon>Plasmodium (Plasmodium)</taxon>
    </lineage>
</organism>
<accession>A0A1A8YNY2</accession>
<keyword evidence="1" id="KW-0472">Membrane</keyword>
<keyword evidence="5" id="KW-1185">Reference proteome</keyword>
<feature type="transmembrane region" description="Helical" evidence="1">
    <location>
        <begin position="12"/>
        <end position="30"/>
    </location>
</feature>
<evidence type="ECO:0000313" key="2">
    <source>
        <dbReference type="EMBL" id="SBT33219.1"/>
    </source>
</evidence>
<dbReference type="Proteomes" id="UP000078550">
    <property type="component" value="Unassembled WGS sequence"/>
</dbReference>
<keyword evidence="1" id="KW-1133">Transmembrane helix</keyword>
<evidence type="ECO:0000313" key="5">
    <source>
        <dbReference type="Proteomes" id="UP000078555"/>
    </source>
</evidence>
<sequence>MRTLNIISCLYIAIYILYAAFLVDFASASINDNINENNNNVPVDNNQPNDMPAQKFDEYIFSELHNLKMKLLNELKKFHSTHTNHDETNSGL</sequence>
<evidence type="ECO:0000256" key="1">
    <source>
        <dbReference type="SAM" id="Phobius"/>
    </source>
</evidence>
<name>A0A1A8YNY2_PLAOA</name>
<evidence type="ECO:0000313" key="3">
    <source>
        <dbReference type="EMBL" id="SBT33576.1"/>
    </source>
</evidence>